<evidence type="ECO:0000313" key="2">
    <source>
        <dbReference type="Proteomes" id="UP001732700"/>
    </source>
</evidence>
<evidence type="ECO:0000313" key="1">
    <source>
        <dbReference type="EnsemblPlants" id="AVESA.00010b.r2.4AG0614040.1.CDS"/>
    </source>
</evidence>
<dbReference type="EnsemblPlants" id="AVESA.00010b.r2.4AG0614040.1">
    <property type="protein sequence ID" value="AVESA.00010b.r2.4AG0614040.1.CDS"/>
    <property type="gene ID" value="AVESA.00010b.r2.4AG0614040"/>
</dbReference>
<proteinExistence type="predicted"/>
<sequence>MASAMTIRGGRTAAPALLVMAVLVLAPRGASAAISCSTVYTTLLPCLGYVQSGGAVPPACCQGIKKVVSAARSAPDRRAICGCLKNIGSGAAGGPYASRAEGLPARCKAPLPYKTGPNGSCDLIN</sequence>
<keyword evidence="2" id="KW-1185">Reference proteome</keyword>
<protein>
    <submittedName>
        <fullName evidence="1">Uncharacterized protein</fullName>
    </submittedName>
</protein>
<reference evidence="1" key="1">
    <citation type="submission" date="2021-05" db="EMBL/GenBank/DDBJ databases">
        <authorList>
            <person name="Scholz U."/>
            <person name="Mascher M."/>
            <person name="Fiebig A."/>
        </authorList>
    </citation>
    <scope>NUCLEOTIDE SEQUENCE [LARGE SCALE GENOMIC DNA]</scope>
</reference>
<dbReference type="Proteomes" id="UP001732700">
    <property type="component" value="Chromosome 4A"/>
</dbReference>
<organism evidence="1 2">
    <name type="scientific">Avena sativa</name>
    <name type="common">Oat</name>
    <dbReference type="NCBI Taxonomy" id="4498"/>
    <lineage>
        <taxon>Eukaryota</taxon>
        <taxon>Viridiplantae</taxon>
        <taxon>Streptophyta</taxon>
        <taxon>Embryophyta</taxon>
        <taxon>Tracheophyta</taxon>
        <taxon>Spermatophyta</taxon>
        <taxon>Magnoliopsida</taxon>
        <taxon>Liliopsida</taxon>
        <taxon>Poales</taxon>
        <taxon>Poaceae</taxon>
        <taxon>BOP clade</taxon>
        <taxon>Pooideae</taxon>
        <taxon>Poodae</taxon>
        <taxon>Poeae</taxon>
        <taxon>Poeae Chloroplast Group 1 (Aveneae type)</taxon>
        <taxon>Aveninae</taxon>
        <taxon>Avena</taxon>
    </lineage>
</organism>
<accession>A0ACD5WG76</accession>
<name>A0ACD5WG76_AVESA</name>
<reference evidence="1" key="2">
    <citation type="submission" date="2025-09" db="UniProtKB">
        <authorList>
            <consortium name="EnsemblPlants"/>
        </authorList>
    </citation>
    <scope>IDENTIFICATION</scope>
</reference>